<sequence>MAPAVPPMPATLPILNTAAVSRCPPPPPPAADADAVPRPPTSDADACPDTFPRRLQPDADAVPDTPTPDADAPTPMHNTLTPSPAASMPSAKTHVKARTSARGSWPYRKPCRPDSEAHGLRYGMAHTVPHKHVTEDVSRILRWHYNYRPTLFAVCGLKRALLRRTLPHEMDFHAHPPTAIHPMGSQHEFDVRPTAHTVHLPHVCPEEQVDQYGAAVEGGEDFGGLISVTVRDK</sequence>
<proteinExistence type="predicted"/>
<reference evidence="2" key="1">
    <citation type="submission" date="2023-03" db="EMBL/GenBank/DDBJ databases">
        <title>Massive genome expansion in bonnet fungi (Mycena s.s.) driven by repeated elements and novel gene families across ecological guilds.</title>
        <authorList>
            <consortium name="Lawrence Berkeley National Laboratory"/>
            <person name="Harder C.B."/>
            <person name="Miyauchi S."/>
            <person name="Viragh M."/>
            <person name="Kuo A."/>
            <person name="Thoen E."/>
            <person name="Andreopoulos B."/>
            <person name="Lu D."/>
            <person name="Skrede I."/>
            <person name="Drula E."/>
            <person name="Henrissat B."/>
            <person name="Morin E."/>
            <person name="Kohler A."/>
            <person name="Barry K."/>
            <person name="LaButti K."/>
            <person name="Morin E."/>
            <person name="Salamov A."/>
            <person name="Lipzen A."/>
            <person name="Mereny Z."/>
            <person name="Hegedus B."/>
            <person name="Baldrian P."/>
            <person name="Stursova M."/>
            <person name="Weitz H."/>
            <person name="Taylor A."/>
            <person name="Grigoriev I.V."/>
            <person name="Nagy L.G."/>
            <person name="Martin F."/>
            <person name="Kauserud H."/>
        </authorList>
    </citation>
    <scope>NUCLEOTIDE SEQUENCE</scope>
    <source>
        <strain evidence="2">9144</strain>
    </source>
</reference>
<name>A0AAD6YQN4_9AGAR</name>
<accession>A0AAD6YQN4</accession>
<evidence type="ECO:0000313" key="3">
    <source>
        <dbReference type="Proteomes" id="UP001219525"/>
    </source>
</evidence>
<feature type="compositionally biased region" description="Low complexity" evidence="1">
    <location>
        <begin position="58"/>
        <end position="75"/>
    </location>
</feature>
<dbReference type="EMBL" id="JARJCW010000003">
    <property type="protein sequence ID" value="KAJ7226690.1"/>
    <property type="molecule type" value="Genomic_DNA"/>
</dbReference>
<protein>
    <submittedName>
        <fullName evidence="2">Uncharacterized protein</fullName>
    </submittedName>
</protein>
<evidence type="ECO:0000313" key="2">
    <source>
        <dbReference type="EMBL" id="KAJ7226690.1"/>
    </source>
</evidence>
<dbReference type="AlphaFoldDB" id="A0AAD6YQN4"/>
<dbReference type="Proteomes" id="UP001219525">
    <property type="component" value="Unassembled WGS sequence"/>
</dbReference>
<feature type="region of interest" description="Disordered" evidence="1">
    <location>
        <begin position="18"/>
        <end position="110"/>
    </location>
</feature>
<evidence type="ECO:0000256" key="1">
    <source>
        <dbReference type="SAM" id="MobiDB-lite"/>
    </source>
</evidence>
<keyword evidence="3" id="KW-1185">Reference proteome</keyword>
<organism evidence="2 3">
    <name type="scientific">Mycena pura</name>
    <dbReference type="NCBI Taxonomy" id="153505"/>
    <lineage>
        <taxon>Eukaryota</taxon>
        <taxon>Fungi</taxon>
        <taxon>Dikarya</taxon>
        <taxon>Basidiomycota</taxon>
        <taxon>Agaricomycotina</taxon>
        <taxon>Agaricomycetes</taxon>
        <taxon>Agaricomycetidae</taxon>
        <taxon>Agaricales</taxon>
        <taxon>Marasmiineae</taxon>
        <taxon>Mycenaceae</taxon>
        <taxon>Mycena</taxon>
    </lineage>
</organism>
<comment type="caution">
    <text evidence="2">The sequence shown here is derived from an EMBL/GenBank/DDBJ whole genome shotgun (WGS) entry which is preliminary data.</text>
</comment>
<gene>
    <name evidence="2" type="ORF">GGX14DRAFT_385500</name>
</gene>